<evidence type="ECO:0000313" key="5">
    <source>
        <dbReference type="EMBL" id="MCU7377502.1"/>
    </source>
</evidence>
<reference evidence="5" key="1">
    <citation type="submission" date="2022-09" db="EMBL/GenBank/DDBJ databases">
        <title>Culturomic study of gut microbiota in children with autism spectrum disorder.</title>
        <authorList>
            <person name="Efimov B.A."/>
            <person name="Chaplin A.V."/>
            <person name="Sokolova S.R."/>
            <person name="Pikina A.P."/>
            <person name="Korzhanova M."/>
            <person name="Belova V."/>
            <person name="Korostin D."/>
        </authorList>
    </citation>
    <scope>NUCLEOTIDE SEQUENCE</scope>
    <source>
        <strain evidence="5">ASD5510</strain>
    </source>
</reference>
<dbReference type="InterPro" id="IPR020449">
    <property type="entry name" value="Tscrpt_reg_AraC-type_HTH"/>
</dbReference>
<comment type="caution">
    <text evidence="5">The sequence shown here is derived from an EMBL/GenBank/DDBJ whole genome shotgun (WGS) entry which is preliminary data.</text>
</comment>
<dbReference type="SUPFAM" id="SSF46689">
    <property type="entry name" value="Homeodomain-like"/>
    <property type="match status" value="2"/>
</dbReference>
<dbReference type="GO" id="GO:0043565">
    <property type="term" value="F:sequence-specific DNA binding"/>
    <property type="evidence" value="ECO:0007669"/>
    <property type="project" value="InterPro"/>
</dbReference>
<dbReference type="InterPro" id="IPR018062">
    <property type="entry name" value="HTH_AraC-typ_CS"/>
</dbReference>
<keyword evidence="2" id="KW-0238">DNA-binding</keyword>
<dbReference type="PROSITE" id="PS01124">
    <property type="entry name" value="HTH_ARAC_FAMILY_2"/>
    <property type="match status" value="1"/>
</dbReference>
<keyword evidence="3" id="KW-0804">Transcription</keyword>
<dbReference type="RefSeq" id="WP_148396988.1">
    <property type="nucleotide sequence ID" value="NZ_JAOSHN010000001.1"/>
</dbReference>
<sequence length="308" mass="35065">MHAWEAVQKSVDYIEEHLQENIRAEVLAEIAGLSPFYFQRLFKRLVNKPLQEYVKLRRLAEAIDTLNTGNPRILDVALDYGFASHSNFTRAFKDTYGITPEEYKKHRPLLNTFVKPILSLGYEMADEGVPLIVENIILEIRREHLDTPEVYLGLSADVSITAQTPVGERTGIDVPGQLWISYHKEKKAIDQYIHPNIELGMSYSADEEKETFSYFAGGLAKNIPQKLNGGFVQQELPEGDYIVCSIEAESFEELVSSALDQAGKYLFSTWLPRHGLTTKPFSAEKYNMTLQETNRMEIWVAPVTLSKE</sequence>
<dbReference type="Gene3D" id="3.20.80.10">
    <property type="entry name" value="Regulatory factor, effector binding domain"/>
    <property type="match status" value="1"/>
</dbReference>
<dbReference type="SMART" id="SM00342">
    <property type="entry name" value="HTH_ARAC"/>
    <property type="match status" value="1"/>
</dbReference>
<evidence type="ECO:0000259" key="4">
    <source>
        <dbReference type="PROSITE" id="PS01124"/>
    </source>
</evidence>
<dbReference type="InterPro" id="IPR050959">
    <property type="entry name" value="MarA-like"/>
</dbReference>
<dbReference type="Pfam" id="PF06445">
    <property type="entry name" value="GyrI-like"/>
    <property type="match status" value="1"/>
</dbReference>
<dbReference type="SMART" id="SM00871">
    <property type="entry name" value="AraC_E_bind"/>
    <property type="match status" value="1"/>
</dbReference>
<gene>
    <name evidence="5" type="ORF">OBO34_03930</name>
</gene>
<dbReference type="Gene3D" id="1.10.10.60">
    <property type="entry name" value="Homeodomain-like"/>
    <property type="match status" value="2"/>
</dbReference>
<dbReference type="GO" id="GO:0003700">
    <property type="term" value="F:DNA-binding transcription factor activity"/>
    <property type="evidence" value="ECO:0007669"/>
    <property type="project" value="InterPro"/>
</dbReference>
<dbReference type="PANTHER" id="PTHR47504:SF5">
    <property type="entry name" value="RIGHT ORIGIN-BINDING PROTEIN"/>
    <property type="match status" value="1"/>
</dbReference>
<dbReference type="EMBL" id="JAOSHN010000001">
    <property type="protein sequence ID" value="MCU7377502.1"/>
    <property type="molecule type" value="Genomic_DNA"/>
</dbReference>
<dbReference type="InterPro" id="IPR011256">
    <property type="entry name" value="Reg_factor_effector_dom_sf"/>
</dbReference>
<keyword evidence="6" id="KW-1185">Reference proteome</keyword>
<evidence type="ECO:0000256" key="3">
    <source>
        <dbReference type="ARBA" id="ARBA00023163"/>
    </source>
</evidence>
<name>A0A9J6QUQ3_9FIRM</name>
<dbReference type="PROSITE" id="PS00041">
    <property type="entry name" value="HTH_ARAC_FAMILY_1"/>
    <property type="match status" value="1"/>
</dbReference>
<dbReference type="SUPFAM" id="SSF55136">
    <property type="entry name" value="Probable bacterial effector-binding domain"/>
    <property type="match status" value="1"/>
</dbReference>
<dbReference type="InterPro" id="IPR029442">
    <property type="entry name" value="GyrI-like"/>
</dbReference>
<evidence type="ECO:0000256" key="1">
    <source>
        <dbReference type="ARBA" id="ARBA00023015"/>
    </source>
</evidence>
<feature type="domain" description="HTH araC/xylS-type" evidence="4">
    <location>
        <begin position="8"/>
        <end position="106"/>
    </location>
</feature>
<accession>A0A9J6QUQ3</accession>
<protein>
    <submittedName>
        <fullName evidence="5">AraC family transcriptional regulator</fullName>
    </submittedName>
</protein>
<dbReference type="Pfam" id="PF12833">
    <property type="entry name" value="HTH_18"/>
    <property type="match status" value="1"/>
</dbReference>
<keyword evidence="1" id="KW-0805">Transcription regulation</keyword>
<evidence type="ECO:0000313" key="6">
    <source>
        <dbReference type="Proteomes" id="UP001065549"/>
    </source>
</evidence>
<dbReference type="InterPro" id="IPR018060">
    <property type="entry name" value="HTH_AraC"/>
</dbReference>
<dbReference type="AlphaFoldDB" id="A0A9J6QUQ3"/>
<organism evidence="5 6">
    <name type="scientific">Hominibacterium faecale</name>
    <dbReference type="NCBI Taxonomy" id="2839743"/>
    <lineage>
        <taxon>Bacteria</taxon>
        <taxon>Bacillati</taxon>
        <taxon>Bacillota</taxon>
        <taxon>Clostridia</taxon>
        <taxon>Peptostreptococcales</taxon>
        <taxon>Anaerovoracaceae</taxon>
        <taxon>Hominibacterium</taxon>
    </lineage>
</organism>
<dbReference type="Proteomes" id="UP001065549">
    <property type="component" value="Unassembled WGS sequence"/>
</dbReference>
<dbReference type="InterPro" id="IPR009057">
    <property type="entry name" value="Homeodomain-like_sf"/>
</dbReference>
<proteinExistence type="predicted"/>
<dbReference type="InterPro" id="IPR010499">
    <property type="entry name" value="AraC_E-bd"/>
</dbReference>
<evidence type="ECO:0000256" key="2">
    <source>
        <dbReference type="ARBA" id="ARBA00023125"/>
    </source>
</evidence>
<dbReference type="PRINTS" id="PR00032">
    <property type="entry name" value="HTHARAC"/>
</dbReference>
<dbReference type="PANTHER" id="PTHR47504">
    <property type="entry name" value="RIGHT ORIGIN-BINDING PROTEIN"/>
    <property type="match status" value="1"/>
</dbReference>